<accession>A0A6J6MPA6</accession>
<proteinExistence type="predicted"/>
<organism evidence="1">
    <name type="scientific">freshwater metagenome</name>
    <dbReference type="NCBI Taxonomy" id="449393"/>
    <lineage>
        <taxon>unclassified sequences</taxon>
        <taxon>metagenomes</taxon>
        <taxon>ecological metagenomes</taxon>
    </lineage>
</organism>
<sequence length="66" mass="6686">MNSSLIFLNAATYGSVASVGAGVKDAVITPFRSAALVAAGTPRDPRINWKVVASAPTLVTTQLAGL</sequence>
<reference evidence="1" key="1">
    <citation type="submission" date="2020-05" db="EMBL/GenBank/DDBJ databases">
        <authorList>
            <person name="Chiriac C."/>
            <person name="Salcher M."/>
            <person name="Ghai R."/>
            <person name="Kavagutti S V."/>
        </authorList>
    </citation>
    <scope>NUCLEOTIDE SEQUENCE</scope>
</reference>
<dbReference type="EMBL" id="CAEZXF010000071">
    <property type="protein sequence ID" value="CAB4676140.1"/>
    <property type="molecule type" value="Genomic_DNA"/>
</dbReference>
<protein>
    <submittedName>
        <fullName evidence="1">Unannotated protein</fullName>
    </submittedName>
</protein>
<name>A0A6J6MPA6_9ZZZZ</name>
<evidence type="ECO:0000313" key="1">
    <source>
        <dbReference type="EMBL" id="CAB4676140.1"/>
    </source>
</evidence>
<gene>
    <name evidence="1" type="ORF">UFOPK2355_00367</name>
</gene>
<dbReference type="AlphaFoldDB" id="A0A6J6MPA6"/>